<reference evidence="2 3" key="1">
    <citation type="journal article" date="2014" name="Int. J. Syst. Evol. Microbiol.">
        <title>Complete genome sequence of Corynebacterium casei LMG S-19264T (=DSM 44701T), isolated from a smear-ripened cheese.</title>
        <authorList>
            <consortium name="US DOE Joint Genome Institute (JGI-PGF)"/>
            <person name="Walter F."/>
            <person name="Albersmeier A."/>
            <person name="Kalinowski J."/>
            <person name="Ruckert C."/>
        </authorList>
    </citation>
    <scope>NUCLEOTIDE SEQUENCE [LARGE SCALE GENOMIC DNA]</scope>
    <source>
        <strain evidence="2 3">CGMCC 1.7286</strain>
    </source>
</reference>
<organism evidence="2 3">
    <name type="scientific">Marinobacterium nitratireducens</name>
    <dbReference type="NCBI Taxonomy" id="518897"/>
    <lineage>
        <taxon>Bacteria</taxon>
        <taxon>Pseudomonadati</taxon>
        <taxon>Pseudomonadota</taxon>
        <taxon>Gammaproteobacteria</taxon>
        <taxon>Oceanospirillales</taxon>
        <taxon>Oceanospirillaceae</taxon>
        <taxon>Marinobacterium</taxon>
    </lineage>
</organism>
<sequence length="157" mass="17198">MPIAKTLEAFLEQKSASYSTRTHSYTPSSARAAESAAVPGHRLAKGVVLKRPDEGYLLVVLPSDYRVHLGRLHQLLDEEVCLASEDELGALFPDCFEGAIPALGEAYGLETLVDRGLLEQPEVYVESGDHQTLLVFDADTFARLMQDARIVDAGKRI</sequence>
<dbReference type="InterPro" id="IPR007214">
    <property type="entry name" value="YbaK/aa-tRNA-synth-assoc-dom"/>
</dbReference>
<dbReference type="Proteomes" id="UP000599578">
    <property type="component" value="Unassembled WGS sequence"/>
</dbReference>
<gene>
    <name evidence="2" type="ORF">GCM10011348_05490</name>
</gene>
<dbReference type="InterPro" id="IPR036754">
    <property type="entry name" value="YbaK/aa-tRNA-synt-asso_dom_sf"/>
</dbReference>
<evidence type="ECO:0000259" key="1">
    <source>
        <dbReference type="Pfam" id="PF04073"/>
    </source>
</evidence>
<dbReference type="RefSeq" id="WP_188858021.1">
    <property type="nucleotide sequence ID" value="NZ_BMLT01000001.1"/>
</dbReference>
<dbReference type="CDD" id="cd04332">
    <property type="entry name" value="YbaK_like"/>
    <property type="match status" value="1"/>
</dbReference>
<evidence type="ECO:0000313" key="2">
    <source>
        <dbReference type="EMBL" id="GGO76986.1"/>
    </source>
</evidence>
<dbReference type="GO" id="GO:0002161">
    <property type="term" value="F:aminoacyl-tRNA deacylase activity"/>
    <property type="evidence" value="ECO:0007669"/>
    <property type="project" value="InterPro"/>
</dbReference>
<dbReference type="AlphaFoldDB" id="A0A918DNN6"/>
<dbReference type="EMBL" id="BMLT01000001">
    <property type="protein sequence ID" value="GGO76986.1"/>
    <property type="molecule type" value="Genomic_DNA"/>
</dbReference>
<name>A0A918DNN6_9GAMM</name>
<dbReference type="Pfam" id="PF04073">
    <property type="entry name" value="tRNA_edit"/>
    <property type="match status" value="1"/>
</dbReference>
<dbReference type="Gene3D" id="3.90.960.10">
    <property type="entry name" value="YbaK/aminoacyl-tRNA synthetase-associated domain"/>
    <property type="match status" value="1"/>
</dbReference>
<feature type="domain" description="YbaK/aminoacyl-tRNA synthetase-associated" evidence="1">
    <location>
        <begin position="26"/>
        <end position="142"/>
    </location>
</feature>
<comment type="caution">
    <text evidence="2">The sequence shown here is derived from an EMBL/GenBank/DDBJ whole genome shotgun (WGS) entry which is preliminary data.</text>
</comment>
<keyword evidence="3" id="KW-1185">Reference proteome</keyword>
<evidence type="ECO:0000313" key="3">
    <source>
        <dbReference type="Proteomes" id="UP000599578"/>
    </source>
</evidence>
<proteinExistence type="predicted"/>
<protein>
    <recommendedName>
        <fullName evidence="1">YbaK/aminoacyl-tRNA synthetase-associated domain-containing protein</fullName>
    </recommendedName>
</protein>
<dbReference type="SUPFAM" id="SSF55826">
    <property type="entry name" value="YbaK/ProRS associated domain"/>
    <property type="match status" value="1"/>
</dbReference>
<accession>A0A918DNN6</accession>